<keyword evidence="2" id="KW-1185">Reference proteome</keyword>
<evidence type="ECO:0000313" key="2">
    <source>
        <dbReference type="Proteomes" id="UP000242501"/>
    </source>
</evidence>
<reference evidence="2" key="1">
    <citation type="submission" date="2016-09" db="EMBL/GenBank/DDBJ databases">
        <authorList>
            <person name="Varghese N."/>
            <person name="Submissions S."/>
        </authorList>
    </citation>
    <scope>NUCLEOTIDE SEQUENCE [LARGE SCALE GENOMIC DNA]</scope>
    <source>
        <strain evidence="2">ANC 4422</strain>
    </source>
</reference>
<dbReference type="AlphaFoldDB" id="A0A1G6HDE6"/>
<evidence type="ECO:0000313" key="1">
    <source>
        <dbReference type="EMBL" id="SDB92337.1"/>
    </source>
</evidence>
<dbReference type="RefSeq" id="WP_092747792.1">
    <property type="nucleotide sequence ID" value="NZ_FMYL01000005.1"/>
</dbReference>
<gene>
    <name evidence="1" type="ORF">SAMN05421733_10563</name>
</gene>
<accession>A0A1G6HDE6</accession>
<sequence length="237" mass="27539">MSNEKKPLRIITPIEAHAYLQGLDDDIWFFLCLAVDVIISFYTKDSKFEYDVDGTTLFSISLLEDEPKSIFEFRDRFKHFILKNGDIFRKLNEFPEGYNAKNKKLTKNQDGELGLYFALKHCAVYKNSTSAIDDIYYLNRANFLLGHSMALLGINSFWKNSLHNEVNLHELGGKKKALKYESIKKAVYAEWDKNIYHTYTACADVLLLEFKSINGISHRTICLWLSTYEKEKKNTVC</sequence>
<organism evidence="1 2">
    <name type="scientific">Acinetobacter boissieri</name>
    <dbReference type="NCBI Taxonomy" id="1219383"/>
    <lineage>
        <taxon>Bacteria</taxon>
        <taxon>Pseudomonadati</taxon>
        <taxon>Pseudomonadota</taxon>
        <taxon>Gammaproteobacteria</taxon>
        <taxon>Moraxellales</taxon>
        <taxon>Moraxellaceae</taxon>
        <taxon>Acinetobacter</taxon>
    </lineage>
</organism>
<dbReference type="STRING" id="1219383.SAMN05421733_10563"/>
<proteinExistence type="predicted"/>
<dbReference type="OrthoDB" id="10005252at2"/>
<protein>
    <submittedName>
        <fullName evidence="1">Uncharacterized protein</fullName>
    </submittedName>
</protein>
<name>A0A1G6HDE6_9GAMM</name>
<dbReference type="EMBL" id="FMYL01000005">
    <property type="protein sequence ID" value="SDB92337.1"/>
    <property type="molecule type" value="Genomic_DNA"/>
</dbReference>
<dbReference type="Proteomes" id="UP000242501">
    <property type="component" value="Unassembled WGS sequence"/>
</dbReference>